<dbReference type="PANTHER" id="PTHR33144:SF25">
    <property type="entry name" value="DUF4216 DOMAIN-CONTAINING PROTEIN"/>
    <property type="match status" value="1"/>
</dbReference>
<reference evidence="3 4" key="1">
    <citation type="submission" date="2019-01" db="EMBL/GenBank/DDBJ databases">
        <title>Sequencing of cultivated peanut Arachis hypogaea provides insights into genome evolution and oil improvement.</title>
        <authorList>
            <person name="Chen X."/>
        </authorList>
    </citation>
    <scope>NUCLEOTIDE SEQUENCE [LARGE SCALE GENOMIC DNA]</scope>
    <source>
        <strain evidence="4">cv. Fuhuasheng</strain>
        <tissue evidence="3">Leaves</tissue>
    </source>
</reference>
<keyword evidence="4" id="KW-1185">Reference proteome</keyword>
<feature type="coiled-coil region" evidence="1">
    <location>
        <begin position="3"/>
        <end position="30"/>
    </location>
</feature>
<feature type="region of interest" description="Disordered" evidence="2">
    <location>
        <begin position="188"/>
        <end position="207"/>
    </location>
</feature>
<keyword evidence="1" id="KW-0175">Coiled coil</keyword>
<gene>
    <name evidence="3" type="ORF">Ahy_A01g004557</name>
</gene>
<protein>
    <submittedName>
        <fullName evidence="3">Uncharacterized protein</fullName>
    </submittedName>
</protein>
<sequence>MRKKEQKKRKKKHERRRRSAFHELQSIRDETGLLMSDILGLLGADYKKFSICEESWKKITIKNKVYNECIKIKVYSVVELNLFCLTFINKLNLSLQQIFHFDKDNGRTIKKTIFKSIRKSWKNTRLRLYDDYYDPKSTIEQNIEKRPPKIVREHWRWFLRNRNKLETQEKCRNMYTLTLAVRKVWQGEGKKSQNYKREKSVEESYRP</sequence>
<evidence type="ECO:0000313" key="4">
    <source>
        <dbReference type="Proteomes" id="UP000289738"/>
    </source>
</evidence>
<dbReference type="PANTHER" id="PTHR33144">
    <property type="entry name" value="OS10G0409366 PROTEIN-RELATED"/>
    <property type="match status" value="1"/>
</dbReference>
<dbReference type="AlphaFoldDB" id="A0A445EWG4"/>
<evidence type="ECO:0000313" key="3">
    <source>
        <dbReference type="EMBL" id="RYR79752.1"/>
    </source>
</evidence>
<organism evidence="3 4">
    <name type="scientific">Arachis hypogaea</name>
    <name type="common">Peanut</name>
    <dbReference type="NCBI Taxonomy" id="3818"/>
    <lineage>
        <taxon>Eukaryota</taxon>
        <taxon>Viridiplantae</taxon>
        <taxon>Streptophyta</taxon>
        <taxon>Embryophyta</taxon>
        <taxon>Tracheophyta</taxon>
        <taxon>Spermatophyta</taxon>
        <taxon>Magnoliopsida</taxon>
        <taxon>eudicotyledons</taxon>
        <taxon>Gunneridae</taxon>
        <taxon>Pentapetalae</taxon>
        <taxon>rosids</taxon>
        <taxon>fabids</taxon>
        <taxon>Fabales</taxon>
        <taxon>Fabaceae</taxon>
        <taxon>Papilionoideae</taxon>
        <taxon>50 kb inversion clade</taxon>
        <taxon>dalbergioids sensu lato</taxon>
        <taxon>Dalbergieae</taxon>
        <taxon>Pterocarpus clade</taxon>
        <taxon>Arachis</taxon>
    </lineage>
</organism>
<proteinExistence type="predicted"/>
<name>A0A445EWG4_ARAHY</name>
<dbReference type="Proteomes" id="UP000289738">
    <property type="component" value="Chromosome A01"/>
</dbReference>
<dbReference type="EMBL" id="SDMP01000001">
    <property type="protein sequence ID" value="RYR79752.1"/>
    <property type="molecule type" value="Genomic_DNA"/>
</dbReference>
<comment type="caution">
    <text evidence="3">The sequence shown here is derived from an EMBL/GenBank/DDBJ whole genome shotgun (WGS) entry which is preliminary data.</text>
</comment>
<evidence type="ECO:0000256" key="2">
    <source>
        <dbReference type="SAM" id="MobiDB-lite"/>
    </source>
</evidence>
<accession>A0A445EWG4</accession>
<evidence type="ECO:0000256" key="1">
    <source>
        <dbReference type="SAM" id="Coils"/>
    </source>
</evidence>